<dbReference type="PROSITE" id="PS50219">
    <property type="entry name" value="CNH"/>
    <property type="match status" value="1"/>
</dbReference>
<keyword evidence="4" id="KW-0653">Protein transport</keyword>
<dbReference type="STRING" id="126957.T1J114"/>
<dbReference type="GO" id="GO:0016020">
    <property type="term" value="C:membrane"/>
    <property type="evidence" value="ECO:0007669"/>
    <property type="project" value="TreeGrafter"/>
</dbReference>
<dbReference type="EMBL" id="JH431750">
    <property type="status" value="NOT_ANNOTATED_CDS"/>
    <property type="molecule type" value="Genomic_DNA"/>
</dbReference>
<accession>T1J114</accession>
<dbReference type="InterPro" id="IPR032914">
    <property type="entry name" value="Vam6/VPS39/TRAP1"/>
</dbReference>
<evidence type="ECO:0000313" key="7">
    <source>
        <dbReference type="Proteomes" id="UP000014500"/>
    </source>
</evidence>
<name>T1J114_STRMM</name>
<reference evidence="6" key="2">
    <citation type="submission" date="2015-02" db="UniProtKB">
        <authorList>
            <consortium name="EnsemblMetazoa"/>
        </authorList>
    </citation>
    <scope>IDENTIFICATION</scope>
</reference>
<keyword evidence="3" id="KW-0963">Cytoplasm</keyword>
<evidence type="ECO:0000256" key="4">
    <source>
        <dbReference type="ARBA" id="ARBA00022927"/>
    </source>
</evidence>
<dbReference type="HOGENOM" id="CLU_004190_3_0_1"/>
<reference evidence="7" key="1">
    <citation type="submission" date="2011-05" db="EMBL/GenBank/DDBJ databases">
        <authorList>
            <person name="Richards S.R."/>
            <person name="Qu J."/>
            <person name="Jiang H."/>
            <person name="Jhangiani S.N."/>
            <person name="Agravi P."/>
            <person name="Goodspeed R."/>
            <person name="Gross S."/>
            <person name="Mandapat C."/>
            <person name="Jackson L."/>
            <person name="Mathew T."/>
            <person name="Pu L."/>
            <person name="Thornton R."/>
            <person name="Saada N."/>
            <person name="Wilczek-Boney K.B."/>
            <person name="Lee S."/>
            <person name="Kovar C."/>
            <person name="Wu Y."/>
            <person name="Scherer S.E."/>
            <person name="Worley K.C."/>
            <person name="Muzny D.M."/>
            <person name="Gibbs R."/>
        </authorList>
    </citation>
    <scope>NUCLEOTIDE SEQUENCE</scope>
    <source>
        <strain evidence="7">Brora</strain>
    </source>
</reference>
<proteinExistence type="predicted"/>
<dbReference type="PANTHER" id="PTHR12894">
    <property type="entry name" value="CNH DOMAIN CONTAINING"/>
    <property type="match status" value="1"/>
</dbReference>
<dbReference type="eggNOG" id="KOG2063">
    <property type="taxonomic scope" value="Eukaryota"/>
</dbReference>
<dbReference type="Proteomes" id="UP000014500">
    <property type="component" value="Unassembled WGS sequence"/>
</dbReference>
<dbReference type="OMA" id="WVLKKQF"/>
<dbReference type="GO" id="GO:0006914">
    <property type="term" value="P:autophagy"/>
    <property type="evidence" value="ECO:0007669"/>
    <property type="project" value="TreeGrafter"/>
</dbReference>
<dbReference type="Pfam" id="PF10366">
    <property type="entry name" value="Vps39_1"/>
    <property type="match status" value="1"/>
</dbReference>
<dbReference type="InterPro" id="IPR019452">
    <property type="entry name" value="VPS39/TGF_beta_rcpt-assoc_1"/>
</dbReference>
<dbReference type="EnsemblMetazoa" id="SMAR007229-RA">
    <property type="protein sequence ID" value="SMAR007229-PA"/>
    <property type="gene ID" value="SMAR007229"/>
</dbReference>
<dbReference type="GO" id="GO:0015031">
    <property type="term" value="P:protein transport"/>
    <property type="evidence" value="ECO:0007669"/>
    <property type="project" value="UniProtKB-KW"/>
</dbReference>
<sequence>MSVRAFDLVPAFERLQVGSEKCRMRIKCIECCGKIMYIGTAEGFILQFMIEEVVHPNGKISCVCTNKAHRNLGMRKPVDEMKAASALNRILVNSDSTLMFLNMFELELVSSLPKIKGITTFCINENPNTNNPFSIQVCVAKRKQIMIYNVSEDKSLHLRDISLAEPAAMDGLFVCAALTTQYVIINCETTYIQELIPYDSQTTTPLVKRISKEEFLLNGPNALGIFVTAAGVSERPPIQWMETVCSAAYSHPYILAADTNYITIYSILDQQLKQNMQFEGGQHVGNFDGKIYATSQNSVYVLVPVSWEKQVQALLEDERISEALELCKHANKSGMEKEQYLNIYQRFQQQAAFIHLSRFHFEEAKELFLSSNLDIRELISLYPNLLPISTSASFTRSSPALHNIADINQMCRDKTELIIDCKAFLMSILEDTKSLGKSSEHLFEINIALLKLYAEIDSSELTSLIVSLDVTIDCREAVEWLERYERYNAVGHLYQYFHENEKALQVWVKIAKGEYNDESFEGLGFLVEFLANLRDHDLVLTYADFVLSRDEVEGVKIFINRPPDERESDKMGPDLVLEFLHRFPIAVLKYLEYLVFKRKIMV</sequence>
<keyword evidence="2" id="KW-0813">Transport</keyword>
<dbReference type="InterPro" id="IPR001180">
    <property type="entry name" value="CNH_dom"/>
</dbReference>
<dbReference type="PhylomeDB" id="T1J114"/>
<evidence type="ECO:0000256" key="2">
    <source>
        <dbReference type="ARBA" id="ARBA00022448"/>
    </source>
</evidence>
<evidence type="ECO:0000256" key="3">
    <source>
        <dbReference type="ARBA" id="ARBA00022490"/>
    </source>
</evidence>
<comment type="subcellular location">
    <subcellularLocation>
        <location evidence="1">Cytoplasm</location>
    </subcellularLocation>
</comment>
<protein>
    <recommendedName>
        <fullName evidence="5">CNH domain-containing protein</fullName>
    </recommendedName>
</protein>
<dbReference type="AlphaFoldDB" id="T1J114"/>
<evidence type="ECO:0000256" key="1">
    <source>
        <dbReference type="ARBA" id="ARBA00004496"/>
    </source>
</evidence>
<dbReference type="PANTHER" id="PTHR12894:SF27">
    <property type="entry name" value="TRANSFORMING GROWTH FACTOR-BETA RECEPTOR-ASSOCIATED PROTEIN 1"/>
    <property type="match status" value="1"/>
</dbReference>
<feature type="domain" description="CNH" evidence="5">
    <location>
        <begin position="23"/>
        <end position="291"/>
    </location>
</feature>
<dbReference type="GO" id="GO:0005737">
    <property type="term" value="C:cytoplasm"/>
    <property type="evidence" value="ECO:0007669"/>
    <property type="project" value="UniProtKB-SubCell"/>
</dbReference>
<evidence type="ECO:0000259" key="5">
    <source>
        <dbReference type="PROSITE" id="PS50219"/>
    </source>
</evidence>
<dbReference type="GO" id="GO:0034058">
    <property type="term" value="P:endosomal vesicle fusion"/>
    <property type="evidence" value="ECO:0007669"/>
    <property type="project" value="TreeGrafter"/>
</dbReference>
<keyword evidence="7" id="KW-1185">Reference proteome</keyword>
<organism evidence="6 7">
    <name type="scientific">Strigamia maritima</name>
    <name type="common">European centipede</name>
    <name type="synonym">Geophilus maritimus</name>
    <dbReference type="NCBI Taxonomy" id="126957"/>
    <lineage>
        <taxon>Eukaryota</taxon>
        <taxon>Metazoa</taxon>
        <taxon>Ecdysozoa</taxon>
        <taxon>Arthropoda</taxon>
        <taxon>Myriapoda</taxon>
        <taxon>Chilopoda</taxon>
        <taxon>Pleurostigmophora</taxon>
        <taxon>Geophilomorpha</taxon>
        <taxon>Linotaeniidae</taxon>
        <taxon>Strigamia</taxon>
    </lineage>
</organism>
<dbReference type="Pfam" id="PF00780">
    <property type="entry name" value="CNH"/>
    <property type="match status" value="1"/>
</dbReference>
<evidence type="ECO:0000313" key="6">
    <source>
        <dbReference type="EnsemblMetazoa" id="SMAR007229-PA"/>
    </source>
</evidence>